<protein>
    <submittedName>
        <fullName evidence="3">Peptidoglycan-binding protein</fullName>
    </submittedName>
</protein>
<dbReference type="OrthoDB" id="9785345at2"/>
<evidence type="ECO:0000259" key="1">
    <source>
        <dbReference type="Pfam" id="PF01471"/>
    </source>
</evidence>
<comment type="caution">
    <text evidence="3">The sequence shown here is derived from an EMBL/GenBank/DDBJ whole genome shotgun (WGS) entry which is preliminary data.</text>
</comment>
<dbReference type="GeneID" id="92794128"/>
<dbReference type="EMBL" id="JAGZMZ010000005">
    <property type="protein sequence ID" value="MBS4883704.1"/>
    <property type="molecule type" value="Genomic_DNA"/>
</dbReference>
<organism evidence="3 4">
    <name type="scientific">Amedibacillus dolichus</name>
    <dbReference type="NCBI Taxonomy" id="31971"/>
    <lineage>
        <taxon>Bacteria</taxon>
        <taxon>Bacillati</taxon>
        <taxon>Bacillota</taxon>
        <taxon>Erysipelotrichia</taxon>
        <taxon>Erysipelotrichales</taxon>
        <taxon>Erysipelotrichaceae</taxon>
        <taxon>Amedibacillus</taxon>
    </lineage>
</organism>
<evidence type="ECO:0000313" key="2">
    <source>
        <dbReference type="EMBL" id="MBS4883704.1"/>
    </source>
</evidence>
<dbReference type="InterPro" id="IPR036365">
    <property type="entry name" value="PGBD-like_sf"/>
</dbReference>
<dbReference type="Proteomes" id="UP000753219">
    <property type="component" value="Unassembled WGS sequence"/>
</dbReference>
<dbReference type="EMBL" id="QRPK01000001">
    <property type="protein sequence ID" value="RHM15395.1"/>
    <property type="molecule type" value="Genomic_DNA"/>
</dbReference>
<dbReference type="SUPFAM" id="SSF47090">
    <property type="entry name" value="PGBD-like"/>
    <property type="match status" value="2"/>
</dbReference>
<accession>A0A415PRK6</accession>
<feature type="domain" description="Peptidoglycan binding-like" evidence="1">
    <location>
        <begin position="102"/>
        <end position="162"/>
    </location>
</feature>
<evidence type="ECO:0000313" key="3">
    <source>
        <dbReference type="EMBL" id="RHM15395.1"/>
    </source>
</evidence>
<keyword evidence="4" id="KW-1185">Reference proteome</keyword>
<dbReference type="Proteomes" id="UP000284868">
    <property type="component" value="Unassembled WGS sequence"/>
</dbReference>
<evidence type="ECO:0000313" key="4">
    <source>
        <dbReference type="Proteomes" id="UP000284868"/>
    </source>
</evidence>
<feature type="domain" description="Peptidoglycan binding-like" evidence="1">
    <location>
        <begin position="16"/>
        <end position="74"/>
    </location>
</feature>
<dbReference type="AlphaFoldDB" id="A0A415PRK6"/>
<sequence length="169" mass="18817">MNHTFTPLTIGSTGIGVNKMQAYLNMFQERGLITTKVNQDGDFGAITANAVREFQAYSRLPINGKIDDATWSAIVNKLRELRIITNIPVASRSFFLAKGSQGLEVFKMQEYLNEIATKNSCLRPVPMDGMFGEQTATTVSMFQYLYDLTIDATIGKATWDAIINTRNGF</sequence>
<dbReference type="InterPro" id="IPR002477">
    <property type="entry name" value="Peptidoglycan-bd-like"/>
</dbReference>
<dbReference type="Gene3D" id="1.10.101.10">
    <property type="entry name" value="PGBD-like superfamily/PGBD"/>
    <property type="match status" value="2"/>
</dbReference>
<reference evidence="2" key="2">
    <citation type="submission" date="2021-02" db="EMBL/GenBank/DDBJ databases">
        <title>Infant gut strain persistence is associated with maternal origin, phylogeny, and functional potential including surface adhesion and iron acquisition.</title>
        <authorList>
            <person name="Lou Y.C."/>
        </authorList>
    </citation>
    <scope>NUCLEOTIDE SEQUENCE</scope>
    <source>
        <strain evidence="2">L3_108_103G1_dasL3_108_103G1_concoct_2</strain>
    </source>
</reference>
<gene>
    <name evidence="3" type="ORF">DWZ83_00545</name>
    <name evidence="2" type="ORF">KHZ85_02955</name>
</gene>
<dbReference type="InterPro" id="IPR036366">
    <property type="entry name" value="PGBDSf"/>
</dbReference>
<proteinExistence type="predicted"/>
<name>A0A415PRK6_9FIRM</name>
<reference evidence="3 4" key="1">
    <citation type="submission" date="2018-08" db="EMBL/GenBank/DDBJ databases">
        <title>A genome reference for cultivated species of the human gut microbiota.</title>
        <authorList>
            <person name="Zou Y."/>
            <person name="Xue W."/>
            <person name="Luo G."/>
        </authorList>
    </citation>
    <scope>NUCLEOTIDE SEQUENCE [LARGE SCALE GENOMIC DNA]</scope>
    <source>
        <strain evidence="3 4">AF35-6BH</strain>
    </source>
</reference>
<dbReference type="RefSeq" id="WP_004800709.1">
    <property type="nucleotide sequence ID" value="NZ_CABKNA010000002.1"/>
</dbReference>
<dbReference type="Pfam" id="PF01471">
    <property type="entry name" value="PG_binding_1"/>
    <property type="match status" value="2"/>
</dbReference>